<evidence type="ECO:0000313" key="4">
    <source>
        <dbReference type="Proteomes" id="UP001300692"/>
    </source>
</evidence>
<reference evidence="3 4" key="1">
    <citation type="submission" date="2022-10" db="EMBL/GenBank/DDBJ databases">
        <title>Comparative genomics and taxonomic characterization of three novel marine species of genus Reichenbachiella exhibiting antioxidant and polysaccharide degradation activities.</title>
        <authorList>
            <person name="Muhammad N."/>
            <person name="Lee Y.-J."/>
            <person name="Ko J."/>
            <person name="Kim S.-G."/>
        </authorList>
    </citation>
    <scope>NUCLEOTIDE SEQUENCE [LARGE SCALE GENOMIC DNA]</scope>
    <source>
        <strain evidence="3 4">ABR2-5</strain>
    </source>
</reference>
<dbReference type="PANTHER" id="PTHR43751">
    <property type="entry name" value="SULFATASE"/>
    <property type="match status" value="1"/>
</dbReference>
<evidence type="ECO:0000313" key="3">
    <source>
        <dbReference type="EMBL" id="MCV9386648.1"/>
    </source>
</evidence>
<dbReference type="Proteomes" id="UP001300692">
    <property type="component" value="Unassembled WGS sequence"/>
</dbReference>
<protein>
    <submittedName>
        <fullName evidence="3">Arylsulfatase</fullName>
    </submittedName>
</protein>
<dbReference type="InterPro" id="IPR017850">
    <property type="entry name" value="Alkaline_phosphatase_core_sf"/>
</dbReference>
<dbReference type="Gene3D" id="3.40.720.10">
    <property type="entry name" value="Alkaline Phosphatase, subunit A"/>
    <property type="match status" value="1"/>
</dbReference>
<proteinExistence type="predicted"/>
<sequence>MNKQLVNFLFVSGLLAAIVSCEGPSTASDQDAKSAPKPNIIFILADDLGYGDLSLTGQTNFKTPFIDQLAEDGMFFTQHYSGSTVCAPSRSTLMTGMHTGHTFIRGNKEIRPEGQHPLDSSAVTVAKLLQSAGYVTGAFGKWGLGYPGSDGDPNNQGFDEFYGFNCQRLGHNYYPYHLWQNQTKVMLEGNAGDKKETYAPDIIHQKAVEFLEKNKDTSFFMYYPSIIPHAELLVPDSLLQKFRGKYLPEKAYAGVDDGPSYRKGPYGSQRESHAAFAAMVYLLDKQVGEIRQKLEELGIAENTLIIFSSDNGPHKEGGADPDYFNSNASFKGYKRDLYEGGLRVPTIACWPNKIKTNTTSDHISAFWDFLPTLCDIAGVQPPENIDGISFLPELLGAEQAKHKYLYWEFPMRGGKQAVRFGDWKGIRLNMTENPDAPIELYDLATDPGEEYNVADENPEVLQEIATIMSKEHTYSEVFSFEFEKNKNEY</sequence>
<dbReference type="CDD" id="cd16145">
    <property type="entry name" value="ARS_like"/>
    <property type="match status" value="1"/>
</dbReference>
<dbReference type="EMBL" id="JAOYOD010000001">
    <property type="protein sequence ID" value="MCV9386648.1"/>
    <property type="molecule type" value="Genomic_DNA"/>
</dbReference>
<accession>A0ABT3CSW2</accession>
<keyword evidence="4" id="KW-1185">Reference proteome</keyword>
<dbReference type="PROSITE" id="PS51257">
    <property type="entry name" value="PROKAR_LIPOPROTEIN"/>
    <property type="match status" value="1"/>
</dbReference>
<gene>
    <name evidence="3" type="ORF">N7U62_08240</name>
</gene>
<feature type="domain" description="Sulfatase N-terminal" evidence="2">
    <location>
        <begin position="38"/>
        <end position="379"/>
    </location>
</feature>
<feature type="chain" id="PRO_5046429472" evidence="1">
    <location>
        <begin position="28"/>
        <end position="489"/>
    </location>
</feature>
<dbReference type="Gene3D" id="3.30.1120.10">
    <property type="match status" value="1"/>
</dbReference>
<comment type="caution">
    <text evidence="3">The sequence shown here is derived from an EMBL/GenBank/DDBJ whole genome shotgun (WGS) entry which is preliminary data.</text>
</comment>
<organism evidence="3 4">
    <name type="scientific">Reichenbachiella ulvae</name>
    <dbReference type="NCBI Taxonomy" id="2980104"/>
    <lineage>
        <taxon>Bacteria</taxon>
        <taxon>Pseudomonadati</taxon>
        <taxon>Bacteroidota</taxon>
        <taxon>Cytophagia</taxon>
        <taxon>Cytophagales</taxon>
        <taxon>Reichenbachiellaceae</taxon>
        <taxon>Reichenbachiella</taxon>
    </lineage>
</organism>
<dbReference type="SUPFAM" id="SSF53649">
    <property type="entry name" value="Alkaline phosphatase-like"/>
    <property type="match status" value="1"/>
</dbReference>
<evidence type="ECO:0000256" key="1">
    <source>
        <dbReference type="SAM" id="SignalP"/>
    </source>
</evidence>
<dbReference type="InterPro" id="IPR000917">
    <property type="entry name" value="Sulfatase_N"/>
</dbReference>
<dbReference type="PANTHER" id="PTHR43751:SF3">
    <property type="entry name" value="SULFATASE N-TERMINAL DOMAIN-CONTAINING PROTEIN"/>
    <property type="match status" value="1"/>
</dbReference>
<dbReference type="InterPro" id="IPR052701">
    <property type="entry name" value="GAG_Ulvan_Degrading_Sulfatases"/>
</dbReference>
<evidence type="ECO:0000259" key="2">
    <source>
        <dbReference type="Pfam" id="PF00884"/>
    </source>
</evidence>
<name>A0ABT3CSW2_9BACT</name>
<keyword evidence="1" id="KW-0732">Signal</keyword>
<dbReference type="Pfam" id="PF00884">
    <property type="entry name" value="Sulfatase"/>
    <property type="match status" value="1"/>
</dbReference>
<dbReference type="RefSeq" id="WP_264137462.1">
    <property type="nucleotide sequence ID" value="NZ_JAOYOD010000001.1"/>
</dbReference>
<feature type="signal peptide" evidence="1">
    <location>
        <begin position="1"/>
        <end position="27"/>
    </location>
</feature>